<evidence type="ECO:0000313" key="1">
    <source>
        <dbReference type="EMBL" id="EJN94416.1"/>
    </source>
</evidence>
<proteinExistence type="predicted"/>
<organism evidence="1 2">
    <name type="scientific">Streptococcus ratti FA-1 = DSM 20564</name>
    <dbReference type="NCBI Taxonomy" id="699248"/>
    <lineage>
        <taxon>Bacteria</taxon>
        <taxon>Bacillati</taxon>
        <taxon>Bacillota</taxon>
        <taxon>Bacilli</taxon>
        <taxon>Lactobacillales</taxon>
        <taxon>Streptococcaceae</taxon>
        <taxon>Streptococcus</taxon>
    </lineage>
</organism>
<dbReference type="EMBL" id="AJTZ01000005">
    <property type="protein sequence ID" value="EJN94416.1"/>
    <property type="molecule type" value="Genomic_DNA"/>
</dbReference>
<reference evidence="1 2" key="1">
    <citation type="submission" date="2009-12" db="EMBL/GenBank/DDBJ databases">
        <authorList>
            <person name="Lefebure T."/>
            <person name="Cornejo O.E."/>
            <person name="Pavinski Bitar P.D."/>
            <person name="Lang P."/>
            <person name="Stanhope M.J."/>
        </authorList>
    </citation>
    <scope>NUCLEOTIDE SEQUENCE [LARGE SCALE GENOMIC DNA]</scope>
    <source>
        <strain evidence="1 2">FA-1</strain>
    </source>
</reference>
<evidence type="ECO:0000313" key="2">
    <source>
        <dbReference type="Proteomes" id="UP000007815"/>
    </source>
</evidence>
<gene>
    <name evidence="1" type="ORF">SRA_07761</name>
</gene>
<comment type="caution">
    <text evidence="1">The sequence shown here is derived from an EMBL/GenBank/DDBJ whole genome shotgun (WGS) entry which is preliminary data.</text>
</comment>
<keyword evidence="2" id="KW-1185">Reference proteome</keyword>
<accession>A0ABP2QZG9</accession>
<name>A0ABP2QZG9_STRRT</name>
<dbReference type="Proteomes" id="UP000007815">
    <property type="component" value="Unassembled WGS sequence"/>
</dbReference>
<sequence length="30" mass="3462">MLLYFAAVTAGTFLEESALKYTIDYIIFEQ</sequence>
<protein>
    <submittedName>
        <fullName evidence="1">Uncharacterized protein</fullName>
    </submittedName>
</protein>